<dbReference type="Proteomes" id="UP000192739">
    <property type="component" value="Unassembled WGS sequence"/>
</dbReference>
<dbReference type="Gene3D" id="1.10.287.850">
    <property type="entry name" value="HP0062-like domain"/>
    <property type="match status" value="1"/>
</dbReference>
<organism evidence="2 3">
    <name type="scientific">Mycobacterium intermedium</name>
    <dbReference type="NCBI Taxonomy" id="28445"/>
    <lineage>
        <taxon>Bacteria</taxon>
        <taxon>Bacillati</taxon>
        <taxon>Actinomycetota</taxon>
        <taxon>Actinomycetes</taxon>
        <taxon>Mycobacteriales</taxon>
        <taxon>Mycobacteriaceae</taxon>
        <taxon>Mycobacterium</taxon>
        <taxon>Mycobacterium simiae complex</taxon>
    </lineage>
</organism>
<dbReference type="AlphaFoldDB" id="A0A1T3WDI3"/>
<evidence type="ECO:0000313" key="3">
    <source>
        <dbReference type="Proteomes" id="UP000192739"/>
    </source>
</evidence>
<gene>
    <name evidence="2" type="ORF">BST27_01095</name>
</gene>
<feature type="domain" description="PE" evidence="1">
    <location>
        <begin position="5"/>
        <end position="35"/>
    </location>
</feature>
<dbReference type="InterPro" id="IPR000084">
    <property type="entry name" value="PE-PGRS_N"/>
</dbReference>
<dbReference type="Pfam" id="PF00934">
    <property type="entry name" value="PE"/>
    <property type="match status" value="1"/>
</dbReference>
<keyword evidence="3" id="KW-1185">Reference proteome</keyword>
<reference evidence="2 3" key="1">
    <citation type="submission" date="2017-02" db="EMBL/GenBank/DDBJ databases">
        <title>The new phylogeny of genus Mycobacterium.</title>
        <authorList>
            <person name="Tortoli E."/>
            <person name="Trovato A."/>
            <person name="Cirillo D.M."/>
        </authorList>
    </citation>
    <scope>NUCLEOTIDE SEQUENCE [LARGE SCALE GENOMIC DNA]</scope>
    <source>
        <strain evidence="2 3">DSM 44049</strain>
    </source>
</reference>
<name>A0A1T3WDI3_MYCIE</name>
<protein>
    <recommendedName>
        <fullName evidence="1">PE domain-containing protein</fullName>
    </recommendedName>
</protein>
<dbReference type="EMBL" id="MVHT01000002">
    <property type="protein sequence ID" value="ORB10480.1"/>
    <property type="molecule type" value="Genomic_DNA"/>
</dbReference>
<dbReference type="RefSeq" id="WP_079219556.1">
    <property type="nucleotide sequence ID" value="NZ_CBCRZH010000006.1"/>
</dbReference>
<evidence type="ECO:0000259" key="1">
    <source>
        <dbReference type="Pfam" id="PF00934"/>
    </source>
</evidence>
<proteinExistence type="predicted"/>
<comment type="caution">
    <text evidence="2">The sequence shown here is derived from an EMBL/GenBank/DDBJ whole genome shotgun (WGS) entry which is preliminary data.</text>
</comment>
<accession>A0A1T3WDI3</accession>
<evidence type="ECO:0000313" key="2">
    <source>
        <dbReference type="EMBL" id="ORB10480.1"/>
    </source>
</evidence>
<sequence>MSSLVIASPEVLADAAQERTGIGSGVRAAHRVAAAS</sequence>